<name>A0A972GSQ6_9BACL</name>
<dbReference type="RefSeq" id="WP_171653669.1">
    <property type="nucleotide sequence ID" value="NZ_WHOD01000070.1"/>
</dbReference>
<protein>
    <recommendedName>
        <fullName evidence="4">Extracellular protein</fullName>
    </recommendedName>
</protein>
<sequence length="349" mass="37320">MKRNKQLMVGVLSAALLFNGTMALTPSAFADDDDAVVIVKAPLDSNKILTDWVRLIVVNTSGVASKDLSDVLDGLAAGQTLSQASGLDGNLSTELFKLADQTVANAASNYSGNSDEFDNLSKEIKNKTTEILSIPGYNGNNLKSFDFKAVLQDRMSSLNSAATSLSEDENIDVIDRLQNGATLLQATRLDSTELINRLQHPIVQLLEQAETNGAISSEQASKYKEEALQAIRTGIETPGGITVKVEQAGSGSGFDGAALLKKRGESLIQDISLFTAEYDAIELKDALNSGVKLFQTSGLSSSELIANLKGLWGKDIEEAYQNGQISDKQKEELLNQASNDIQSAINSLN</sequence>
<comment type="caution">
    <text evidence="2">The sequence shown here is derived from an EMBL/GenBank/DDBJ whole genome shotgun (WGS) entry which is preliminary data.</text>
</comment>
<evidence type="ECO:0008006" key="4">
    <source>
        <dbReference type="Google" id="ProtNLM"/>
    </source>
</evidence>
<evidence type="ECO:0000256" key="1">
    <source>
        <dbReference type="SAM" id="SignalP"/>
    </source>
</evidence>
<dbReference type="AlphaFoldDB" id="A0A972GSQ6"/>
<keyword evidence="3" id="KW-1185">Reference proteome</keyword>
<dbReference type="EMBL" id="WHOD01000070">
    <property type="protein sequence ID" value="NOU95480.1"/>
    <property type="molecule type" value="Genomic_DNA"/>
</dbReference>
<feature type="chain" id="PRO_5038066871" description="Extracellular protein" evidence="1">
    <location>
        <begin position="31"/>
        <end position="349"/>
    </location>
</feature>
<feature type="signal peptide" evidence="1">
    <location>
        <begin position="1"/>
        <end position="30"/>
    </location>
</feature>
<organism evidence="2 3">
    <name type="scientific">Paenibacillus foliorum</name>
    <dbReference type="NCBI Taxonomy" id="2654974"/>
    <lineage>
        <taxon>Bacteria</taxon>
        <taxon>Bacillati</taxon>
        <taxon>Bacillota</taxon>
        <taxon>Bacilli</taxon>
        <taxon>Bacillales</taxon>
        <taxon>Paenibacillaceae</taxon>
        <taxon>Paenibacillus</taxon>
    </lineage>
</organism>
<evidence type="ECO:0000313" key="2">
    <source>
        <dbReference type="EMBL" id="NOU95480.1"/>
    </source>
</evidence>
<reference evidence="2" key="1">
    <citation type="submission" date="2019-10" db="EMBL/GenBank/DDBJ databases">
        <title>Description of Paenibacillus glebae sp. nov.</title>
        <authorList>
            <person name="Carlier A."/>
            <person name="Qi S."/>
        </authorList>
    </citation>
    <scope>NUCLEOTIDE SEQUENCE</scope>
    <source>
        <strain evidence="2">LMG 31456</strain>
    </source>
</reference>
<keyword evidence="1" id="KW-0732">Signal</keyword>
<proteinExistence type="predicted"/>
<gene>
    <name evidence="2" type="ORF">GC093_19940</name>
</gene>
<evidence type="ECO:0000313" key="3">
    <source>
        <dbReference type="Proteomes" id="UP000641588"/>
    </source>
</evidence>
<dbReference type="Proteomes" id="UP000641588">
    <property type="component" value="Unassembled WGS sequence"/>
</dbReference>
<accession>A0A972GSQ6</accession>